<dbReference type="Pfam" id="PF14196">
    <property type="entry name" value="ATC_hydrolase"/>
    <property type="match status" value="1"/>
</dbReference>
<dbReference type="InterPro" id="IPR026002">
    <property type="entry name" value="ATC_hydrolase-like"/>
</dbReference>
<dbReference type="RefSeq" id="WP_055227055.1">
    <property type="nucleotide sequence ID" value="NZ_CAXSRP010000003.1"/>
</dbReference>
<dbReference type="Proteomes" id="UP000095706">
    <property type="component" value="Unassembled WGS sequence"/>
</dbReference>
<name>A0A174C1K8_9FIRM</name>
<evidence type="ECO:0000313" key="2">
    <source>
        <dbReference type="Proteomes" id="UP000095706"/>
    </source>
</evidence>
<organism evidence="1 2">
    <name type="scientific">Fusicatenibacter saccharivorans</name>
    <dbReference type="NCBI Taxonomy" id="1150298"/>
    <lineage>
        <taxon>Bacteria</taxon>
        <taxon>Bacillati</taxon>
        <taxon>Bacillota</taxon>
        <taxon>Clostridia</taxon>
        <taxon>Lachnospirales</taxon>
        <taxon>Lachnospiraceae</taxon>
        <taxon>Fusicatenibacter</taxon>
    </lineage>
</organism>
<gene>
    <name evidence="1" type="ORF">ERS852406_01215</name>
</gene>
<evidence type="ECO:0008006" key="3">
    <source>
        <dbReference type="Google" id="ProtNLM"/>
    </source>
</evidence>
<accession>A0A174C1K8</accession>
<sequence>MMEYTSKYWNMLTPLIKKSLLKRYGKEETAELLRKTNQIYRDMLRRADDIGKDNPMASNLYEGLIFLALWDASDRQISVDELRTISEEMMSFPFLKAMGLMINANKKSGMARIAKMMHKDAAWLEAHPQYKAYSWDFHFDETKHQDGFYYHFTQCPLNTFARKEGYLEVLPIMCDIDYKTAALMHAKLYRDHTLAGGGEVCDYWFVGDKVENPK</sequence>
<protein>
    <recommendedName>
        <fullName evidence="3">L-2-amino-thiazoline-4-carboxylic acid hydrolase</fullName>
    </recommendedName>
</protein>
<evidence type="ECO:0000313" key="1">
    <source>
        <dbReference type="EMBL" id="CUO07262.1"/>
    </source>
</evidence>
<dbReference type="EMBL" id="CYYV01000005">
    <property type="protein sequence ID" value="CUO07262.1"/>
    <property type="molecule type" value="Genomic_DNA"/>
</dbReference>
<reference evidence="1 2" key="1">
    <citation type="submission" date="2015-09" db="EMBL/GenBank/DDBJ databases">
        <authorList>
            <consortium name="Pathogen Informatics"/>
        </authorList>
    </citation>
    <scope>NUCLEOTIDE SEQUENCE [LARGE SCALE GENOMIC DNA]</scope>
    <source>
        <strain evidence="1 2">2789STDY5608849</strain>
    </source>
</reference>
<proteinExistence type="predicted"/>
<dbReference type="AlphaFoldDB" id="A0A174C1K8"/>